<comment type="caution">
    <text evidence="3">The sequence shown here is derived from an EMBL/GenBank/DDBJ whole genome shotgun (WGS) entry which is preliminary data.</text>
</comment>
<dbReference type="GO" id="GO:0003677">
    <property type="term" value="F:DNA binding"/>
    <property type="evidence" value="ECO:0007669"/>
    <property type="project" value="UniProtKB-KW"/>
</dbReference>
<proteinExistence type="predicted"/>
<dbReference type="PANTHER" id="PTHR30204:SF85">
    <property type="entry name" value="MULTIDRUG-EFFLUX TRANSPORTER 2 REGULATOR"/>
    <property type="match status" value="1"/>
</dbReference>
<evidence type="ECO:0000256" key="1">
    <source>
        <dbReference type="ARBA" id="ARBA00023125"/>
    </source>
</evidence>
<dbReference type="PANTHER" id="PTHR30204">
    <property type="entry name" value="REDOX-CYCLING DRUG-SENSING TRANSCRIPTIONAL ACTIVATOR SOXR"/>
    <property type="match status" value="1"/>
</dbReference>
<gene>
    <name evidence="3" type="ORF">IAB51_12330</name>
</gene>
<dbReference type="Pfam" id="PF13411">
    <property type="entry name" value="MerR_1"/>
    <property type="match status" value="1"/>
</dbReference>
<reference evidence="3" key="1">
    <citation type="submission" date="2020-10" db="EMBL/GenBank/DDBJ databases">
        <authorList>
            <person name="Gilroy R."/>
        </authorList>
    </citation>
    <scope>NUCLEOTIDE SEQUENCE</scope>
    <source>
        <strain evidence="3">CHK199-13235</strain>
    </source>
</reference>
<sequence length="272" mass="31324">MKRHEEKRYTTGEFAQYFGIRKDTLFYYDRIGLFSPAVVGQNGYRYYTSSQISAMDTLLTLRQMDVPIREIQEYLHAPSPERLREMTQIQLEKTGREIRKLQSLQETFQRILDMTDEISQAVFGKVLIKTLSPQPIILSKPNSSQLETTSEEWSDIYGAFMRENVEAYGAYTGAILALEDLKNGCFRRIERLFLANSIAKPPYRPGGLYAVLYHQGNYESIPSVYPYLIREIASLGFEMAGDAYEEYLITELATNQPDSFITKIIIPVKENS</sequence>
<dbReference type="PROSITE" id="PS50937">
    <property type="entry name" value="HTH_MERR_2"/>
    <property type="match status" value="1"/>
</dbReference>
<dbReference type="Proteomes" id="UP000824002">
    <property type="component" value="Unassembled WGS sequence"/>
</dbReference>
<dbReference type="EMBL" id="DVJP01000079">
    <property type="protein sequence ID" value="HIS77575.1"/>
    <property type="molecule type" value="Genomic_DNA"/>
</dbReference>
<reference evidence="3" key="2">
    <citation type="journal article" date="2021" name="PeerJ">
        <title>Extensive microbial diversity within the chicken gut microbiome revealed by metagenomics and culture.</title>
        <authorList>
            <person name="Gilroy R."/>
            <person name="Ravi A."/>
            <person name="Getino M."/>
            <person name="Pursley I."/>
            <person name="Horton D.L."/>
            <person name="Alikhan N.F."/>
            <person name="Baker D."/>
            <person name="Gharbi K."/>
            <person name="Hall N."/>
            <person name="Watson M."/>
            <person name="Adriaenssens E.M."/>
            <person name="Foster-Nyarko E."/>
            <person name="Jarju S."/>
            <person name="Secka A."/>
            <person name="Antonio M."/>
            <person name="Oren A."/>
            <person name="Chaudhuri R.R."/>
            <person name="La Ragione R."/>
            <person name="Hildebrand F."/>
            <person name="Pallen M.J."/>
        </authorList>
    </citation>
    <scope>NUCLEOTIDE SEQUENCE</scope>
    <source>
        <strain evidence="3">CHK199-13235</strain>
    </source>
</reference>
<accession>A0A9D1FQN0</accession>
<dbReference type="Gene3D" id="1.10.1660.10">
    <property type="match status" value="1"/>
</dbReference>
<evidence type="ECO:0000259" key="2">
    <source>
        <dbReference type="PROSITE" id="PS50937"/>
    </source>
</evidence>
<protein>
    <submittedName>
        <fullName evidence="3">MerR family transcriptional regulator</fullName>
    </submittedName>
</protein>
<dbReference type="InterPro" id="IPR047057">
    <property type="entry name" value="MerR_fam"/>
</dbReference>
<dbReference type="AlphaFoldDB" id="A0A9D1FQN0"/>
<dbReference type="InterPro" id="IPR000551">
    <property type="entry name" value="MerR-type_HTH_dom"/>
</dbReference>
<name>A0A9D1FQN0_9FIRM</name>
<dbReference type="SUPFAM" id="SSF55136">
    <property type="entry name" value="Probable bacterial effector-binding domain"/>
    <property type="match status" value="1"/>
</dbReference>
<dbReference type="InterPro" id="IPR011256">
    <property type="entry name" value="Reg_factor_effector_dom_sf"/>
</dbReference>
<dbReference type="Gene3D" id="3.20.80.10">
    <property type="entry name" value="Regulatory factor, effector binding domain"/>
    <property type="match status" value="1"/>
</dbReference>
<evidence type="ECO:0000313" key="3">
    <source>
        <dbReference type="EMBL" id="HIS77575.1"/>
    </source>
</evidence>
<dbReference type="GO" id="GO:0003700">
    <property type="term" value="F:DNA-binding transcription factor activity"/>
    <property type="evidence" value="ECO:0007669"/>
    <property type="project" value="InterPro"/>
</dbReference>
<keyword evidence="1" id="KW-0238">DNA-binding</keyword>
<dbReference type="Pfam" id="PF06445">
    <property type="entry name" value="GyrI-like"/>
    <property type="match status" value="1"/>
</dbReference>
<organism evidence="3 4">
    <name type="scientific">Candidatus Merdivicinus excrementipullorum</name>
    <dbReference type="NCBI Taxonomy" id="2840867"/>
    <lineage>
        <taxon>Bacteria</taxon>
        <taxon>Bacillati</taxon>
        <taxon>Bacillota</taxon>
        <taxon>Clostridia</taxon>
        <taxon>Eubacteriales</taxon>
        <taxon>Oscillospiraceae</taxon>
        <taxon>Oscillospiraceae incertae sedis</taxon>
        <taxon>Candidatus Merdivicinus</taxon>
    </lineage>
</organism>
<dbReference type="SUPFAM" id="SSF46955">
    <property type="entry name" value="Putative DNA-binding domain"/>
    <property type="match status" value="1"/>
</dbReference>
<evidence type="ECO:0000313" key="4">
    <source>
        <dbReference type="Proteomes" id="UP000824002"/>
    </source>
</evidence>
<feature type="domain" description="HTH merR-type" evidence="2">
    <location>
        <begin position="8"/>
        <end position="77"/>
    </location>
</feature>
<dbReference type="InterPro" id="IPR009061">
    <property type="entry name" value="DNA-bd_dom_put_sf"/>
</dbReference>
<dbReference type="SMART" id="SM00422">
    <property type="entry name" value="HTH_MERR"/>
    <property type="match status" value="1"/>
</dbReference>
<dbReference type="InterPro" id="IPR029442">
    <property type="entry name" value="GyrI-like"/>
</dbReference>